<proteinExistence type="predicted"/>
<dbReference type="EMBL" id="ADBJ01000017">
    <property type="protein sequence ID" value="EFA82941.1"/>
    <property type="molecule type" value="Genomic_DNA"/>
</dbReference>
<accession>D3B6H1</accession>
<dbReference type="GeneID" id="31359206"/>
<protein>
    <submittedName>
        <fullName evidence="2">Uncharacterized protein</fullName>
    </submittedName>
</protein>
<keyword evidence="1" id="KW-0472">Membrane</keyword>
<dbReference type="InParanoid" id="D3B6H1"/>
<dbReference type="AlphaFoldDB" id="D3B6H1"/>
<evidence type="ECO:0000313" key="3">
    <source>
        <dbReference type="Proteomes" id="UP000001396"/>
    </source>
</evidence>
<name>D3B6H1_HETP5</name>
<feature type="transmembrane region" description="Helical" evidence="1">
    <location>
        <begin position="504"/>
        <end position="524"/>
    </location>
</feature>
<dbReference type="RefSeq" id="XP_020435058.1">
    <property type="nucleotide sequence ID" value="XM_020574644.1"/>
</dbReference>
<dbReference type="Proteomes" id="UP000001396">
    <property type="component" value="Unassembled WGS sequence"/>
</dbReference>
<comment type="caution">
    <text evidence="2">The sequence shown here is derived from an EMBL/GenBank/DDBJ whole genome shotgun (WGS) entry which is preliminary data.</text>
</comment>
<keyword evidence="1" id="KW-1133">Transmembrane helix</keyword>
<evidence type="ECO:0000313" key="2">
    <source>
        <dbReference type="EMBL" id="EFA82941.1"/>
    </source>
</evidence>
<keyword evidence="3" id="KW-1185">Reference proteome</keyword>
<sequence>MPAGQFIKDFQAWRIEQIKATPGTNVALDKLTPQSFMKLTTFTKDVDVVKDKSDEYLMSILNYYQSPLGLKAMGITEKVVPLPEVLDAVEGNDPNLAKTFFTQYSKLFLLQMFCNEKKDTRFPTKISGDVVEDEMKKLGGDTYLSVVTMKLYFLALKKLVPAFLPYILNADQFVPKLKTYLEDPDFVNSFVSAGFTEQKTDVNKNDPMDTQQLNDLKSKLDMLDPTYGLSSNILGLLYNTTLAQYASQSVKETPLTTQIYQNTVQYFITEIDKAPQHEFYQTVQNLKSLYAGNLVTLYQKMSQAFFYVVMEDVRILGGITDKHMYTVDSVTYLEKMGVGSGGPPAYKNLLNDRNFYRMANGLMLGCQLFAIGYGMKNYEKLETYQKALFWTCGGLTILDLVNVVSDAVSNSNIFIFIGKKIATFCEESTSKLSKLLTNMTKYIGKGFQKIAKFVSPVLVLVSIGFSIYDCVQSAKEGDWATFGLSLLEVAAGAALFIIKVAVTASWAGPAALIITSVLVCLSIAKMLVPFIKEIIDAVKEIEEGTPQYQFIESVDACYRYDENHYFALFWKTNYKFSSADGKKLLDDLRKRLPAEDQQNLKEYEAYQSWKQTAVK</sequence>
<keyword evidence="1" id="KW-0812">Transmembrane</keyword>
<organism evidence="2 3">
    <name type="scientific">Heterostelium pallidum (strain ATCC 26659 / Pp 5 / PN500)</name>
    <name type="common">Cellular slime mold</name>
    <name type="synonym">Polysphondylium pallidum</name>
    <dbReference type="NCBI Taxonomy" id="670386"/>
    <lineage>
        <taxon>Eukaryota</taxon>
        <taxon>Amoebozoa</taxon>
        <taxon>Evosea</taxon>
        <taxon>Eumycetozoa</taxon>
        <taxon>Dictyostelia</taxon>
        <taxon>Acytosteliales</taxon>
        <taxon>Acytosteliaceae</taxon>
        <taxon>Heterostelium</taxon>
    </lineage>
</organism>
<evidence type="ECO:0000256" key="1">
    <source>
        <dbReference type="SAM" id="Phobius"/>
    </source>
</evidence>
<reference evidence="2 3" key="1">
    <citation type="journal article" date="2011" name="Genome Res.">
        <title>Phylogeny-wide analysis of social amoeba genomes highlights ancient origins for complex intercellular communication.</title>
        <authorList>
            <person name="Heidel A.J."/>
            <person name="Lawal H.M."/>
            <person name="Felder M."/>
            <person name="Schilde C."/>
            <person name="Helps N.R."/>
            <person name="Tunggal B."/>
            <person name="Rivero F."/>
            <person name="John U."/>
            <person name="Schleicher M."/>
            <person name="Eichinger L."/>
            <person name="Platzer M."/>
            <person name="Noegel A.A."/>
            <person name="Schaap P."/>
            <person name="Gloeckner G."/>
        </authorList>
    </citation>
    <scope>NUCLEOTIDE SEQUENCE [LARGE SCALE GENOMIC DNA]</scope>
    <source>
        <strain evidence="3">ATCC 26659 / Pp 5 / PN500</strain>
    </source>
</reference>
<gene>
    <name evidence="2" type="ORF">PPL_03719</name>
</gene>